<name>A0A0E9XJ39_ANGAN</name>
<sequence length="52" mass="5772">MNSLLASLLCIQKCFSYQTPGRGHSKWNIFKTVTVIIPIIPVSTLLNVLPKS</sequence>
<keyword evidence="1" id="KW-1133">Transmembrane helix</keyword>
<keyword evidence="1" id="KW-0812">Transmembrane</keyword>
<reference evidence="2" key="1">
    <citation type="submission" date="2014-11" db="EMBL/GenBank/DDBJ databases">
        <authorList>
            <person name="Amaro Gonzalez C."/>
        </authorList>
    </citation>
    <scope>NUCLEOTIDE SEQUENCE</scope>
</reference>
<proteinExistence type="predicted"/>
<evidence type="ECO:0000313" key="2">
    <source>
        <dbReference type="EMBL" id="JAI02700.1"/>
    </source>
</evidence>
<evidence type="ECO:0000256" key="1">
    <source>
        <dbReference type="SAM" id="Phobius"/>
    </source>
</evidence>
<reference evidence="2" key="2">
    <citation type="journal article" date="2015" name="Fish Shellfish Immunol.">
        <title>Early steps in the European eel (Anguilla anguilla)-Vibrio vulnificus interaction in the gills: Role of the RtxA13 toxin.</title>
        <authorList>
            <person name="Callol A."/>
            <person name="Pajuelo D."/>
            <person name="Ebbesson L."/>
            <person name="Teles M."/>
            <person name="MacKenzie S."/>
            <person name="Amaro C."/>
        </authorList>
    </citation>
    <scope>NUCLEOTIDE SEQUENCE</scope>
</reference>
<dbReference type="EMBL" id="GBXM01005878">
    <property type="protein sequence ID" value="JAI02700.1"/>
    <property type="molecule type" value="Transcribed_RNA"/>
</dbReference>
<protein>
    <submittedName>
        <fullName evidence="2">Uncharacterized protein</fullName>
    </submittedName>
</protein>
<dbReference type="AlphaFoldDB" id="A0A0E9XJ39"/>
<organism evidence="2">
    <name type="scientific">Anguilla anguilla</name>
    <name type="common">European freshwater eel</name>
    <name type="synonym">Muraena anguilla</name>
    <dbReference type="NCBI Taxonomy" id="7936"/>
    <lineage>
        <taxon>Eukaryota</taxon>
        <taxon>Metazoa</taxon>
        <taxon>Chordata</taxon>
        <taxon>Craniata</taxon>
        <taxon>Vertebrata</taxon>
        <taxon>Euteleostomi</taxon>
        <taxon>Actinopterygii</taxon>
        <taxon>Neopterygii</taxon>
        <taxon>Teleostei</taxon>
        <taxon>Anguilliformes</taxon>
        <taxon>Anguillidae</taxon>
        <taxon>Anguilla</taxon>
    </lineage>
</organism>
<feature type="transmembrane region" description="Helical" evidence="1">
    <location>
        <begin position="32"/>
        <end position="49"/>
    </location>
</feature>
<keyword evidence="1" id="KW-0472">Membrane</keyword>
<accession>A0A0E9XJ39</accession>